<evidence type="ECO:0000313" key="2">
    <source>
        <dbReference type="EMBL" id="KAL3635122.1"/>
    </source>
</evidence>
<protein>
    <submittedName>
        <fullName evidence="2">Uncharacterized protein</fullName>
    </submittedName>
</protein>
<name>A0ABD3D069_9LAMI</name>
<organism evidence="2 3">
    <name type="scientific">Castilleja foliolosa</name>
    <dbReference type="NCBI Taxonomy" id="1961234"/>
    <lineage>
        <taxon>Eukaryota</taxon>
        <taxon>Viridiplantae</taxon>
        <taxon>Streptophyta</taxon>
        <taxon>Embryophyta</taxon>
        <taxon>Tracheophyta</taxon>
        <taxon>Spermatophyta</taxon>
        <taxon>Magnoliopsida</taxon>
        <taxon>eudicotyledons</taxon>
        <taxon>Gunneridae</taxon>
        <taxon>Pentapetalae</taxon>
        <taxon>asterids</taxon>
        <taxon>lamiids</taxon>
        <taxon>Lamiales</taxon>
        <taxon>Orobanchaceae</taxon>
        <taxon>Pedicularideae</taxon>
        <taxon>Castillejinae</taxon>
        <taxon>Castilleja</taxon>
    </lineage>
</organism>
<gene>
    <name evidence="2" type="ORF">CASFOL_019669</name>
</gene>
<dbReference type="AlphaFoldDB" id="A0ABD3D069"/>
<accession>A0ABD3D069</accession>
<dbReference type="Proteomes" id="UP001632038">
    <property type="component" value="Unassembled WGS sequence"/>
</dbReference>
<keyword evidence="3" id="KW-1185">Reference proteome</keyword>
<evidence type="ECO:0000256" key="1">
    <source>
        <dbReference type="SAM" id="MobiDB-lite"/>
    </source>
</evidence>
<sequence>MGKQKRGVPVINEEAKRNQTKFVVEPILGPGSVPSLGTSIDDNNAHIPILDEDELEIYSDACHASASLSRRGMGSNYLEKKMGKRKLRTNEHHQV</sequence>
<dbReference type="EMBL" id="JAVIJP010000027">
    <property type="protein sequence ID" value="KAL3635122.1"/>
    <property type="molecule type" value="Genomic_DNA"/>
</dbReference>
<proteinExistence type="predicted"/>
<reference evidence="3" key="1">
    <citation type="journal article" date="2024" name="IScience">
        <title>Strigolactones Initiate the Formation of Haustorium-like Structures in Castilleja.</title>
        <authorList>
            <person name="Buerger M."/>
            <person name="Peterson D."/>
            <person name="Chory J."/>
        </authorList>
    </citation>
    <scope>NUCLEOTIDE SEQUENCE [LARGE SCALE GENOMIC DNA]</scope>
</reference>
<comment type="caution">
    <text evidence="2">The sequence shown here is derived from an EMBL/GenBank/DDBJ whole genome shotgun (WGS) entry which is preliminary data.</text>
</comment>
<evidence type="ECO:0000313" key="3">
    <source>
        <dbReference type="Proteomes" id="UP001632038"/>
    </source>
</evidence>
<feature type="region of interest" description="Disordered" evidence="1">
    <location>
        <begin position="75"/>
        <end position="95"/>
    </location>
</feature>